<evidence type="ECO:0000313" key="6">
    <source>
        <dbReference type="Proteomes" id="UP000306740"/>
    </source>
</evidence>
<dbReference type="Pfam" id="PF07075">
    <property type="entry name" value="NamZ_N"/>
    <property type="match status" value="1"/>
</dbReference>
<dbReference type="InterPro" id="IPR048502">
    <property type="entry name" value="NamZ_N"/>
</dbReference>
<dbReference type="GO" id="GO:0033922">
    <property type="term" value="F:peptidoglycan beta-N-acetylmuramidase activity"/>
    <property type="evidence" value="ECO:0007669"/>
    <property type="project" value="InterPro"/>
</dbReference>
<dbReference type="PANTHER" id="PTHR42915">
    <property type="entry name" value="HYPOTHETICAL 460 KDA PROTEIN IN FEUA-SIGW INTERGENIC REGION [PRECURSOR]"/>
    <property type="match status" value="1"/>
</dbReference>
<evidence type="ECO:0000256" key="1">
    <source>
        <dbReference type="SAM" id="SignalP"/>
    </source>
</evidence>
<gene>
    <name evidence="5" type="ORF">FHE65_02285</name>
    <name evidence="4" type="ORF">FHE65_16570</name>
</gene>
<sequence>MLGVASVPVLGGASATAAATAATTAAARPPTHGHGRQVRTGFETLAAAGFRELRGQRVGMISNPTGVLRDLTHEVDVLANHPDVDIVAVFGPEHGFRGVSQAGQGEDFFIDAKTGLPVYNAYNDAARMSDQFAAAGIDTVVFDIQDVGARFYTYIWTMYLAMEAAAELDLRFVVLDRPNPITGVQAEGPVLHPENSTFVGLKPISQQHGMTVGELAQYFNGEFLPPAIGKQVDLTVVPMSHWFRDMWFDETGLPWVLPSPNMPTVDTAIVYPGTALFEATALSEGRGTTRPFELIGAPGIDHRWAEALNARNLPGVRFREAYFTPTISKQANKVCGGVQVYVEDREAFDAITTGLAMIVTQRQEFPEYGWRSQDGPSYWLDKLTGTDRARLVIDAGGDVDEIVAGWQGDLAEFRKKRKKYLIYHQMRGRRP</sequence>
<dbReference type="AlphaFoldDB" id="A0A5C4MZA5"/>
<dbReference type="Proteomes" id="UP000306740">
    <property type="component" value="Unassembled WGS sequence"/>
</dbReference>
<feature type="domain" description="Peptidoglycan beta-N-acetylmuramidase NamZ C-terminal" evidence="3">
    <location>
        <begin position="269"/>
        <end position="423"/>
    </location>
</feature>
<accession>A0A5C4MZA5</accession>
<comment type="caution">
    <text evidence="5">The sequence shown here is derived from an EMBL/GenBank/DDBJ whole genome shotgun (WGS) entry which is preliminary data.</text>
</comment>
<dbReference type="OrthoDB" id="9801061at2"/>
<name>A0A5C4MZA5_9ACTN</name>
<dbReference type="PIRSF" id="PIRSF016719">
    <property type="entry name" value="UCP016719"/>
    <property type="match status" value="1"/>
</dbReference>
<dbReference type="Pfam" id="PF20732">
    <property type="entry name" value="NamZ_C"/>
    <property type="match status" value="1"/>
</dbReference>
<dbReference type="Gene3D" id="3.90.1150.140">
    <property type="match status" value="1"/>
</dbReference>
<organism evidence="5 6">
    <name type="scientific">Mumia zhuanghuii</name>
    <dbReference type="NCBI Taxonomy" id="2585211"/>
    <lineage>
        <taxon>Bacteria</taxon>
        <taxon>Bacillati</taxon>
        <taxon>Actinomycetota</taxon>
        <taxon>Actinomycetes</taxon>
        <taxon>Propionibacteriales</taxon>
        <taxon>Nocardioidaceae</taxon>
        <taxon>Mumia</taxon>
    </lineage>
</organism>
<dbReference type="Gene3D" id="3.40.50.12170">
    <property type="entry name" value="Uncharacterised protein PF07075, DUF1343"/>
    <property type="match status" value="1"/>
</dbReference>
<keyword evidence="1" id="KW-0732">Signal</keyword>
<evidence type="ECO:0000313" key="4">
    <source>
        <dbReference type="EMBL" id="TNC44687.1"/>
    </source>
</evidence>
<evidence type="ECO:0000259" key="3">
    <source>
        <dbReference type="Pfam" id="PF20732"/>
    </source>
</evidence>
<dbReference type="EMBL" id="VDFR01000072">
    <property type="protein sequence ID" value="TNC44687.1"/>
    <property type="molecule type" value="Genomic_DNA"/>
</dbReference>
<dbReference type="EMBL" id="VDFR01000010">
    <property type="protein sequence ID" value="TNC51068.1"/>
    <property type="molecule type" value="Genomic_DNA"/>
</dbReference>
<protein>
    <submittedName>
        <fullName evidence="5">DUF1343 domain-containing protein</fullName>
    </submittedName>
</protein>
<dbReference type="PANTHER" id="PTHR42915:SF1">
    <property type="entry name" value="PEPTIDOGLYCAN BETA-N-ACETYLMURAMIDASE NAMZ"/>
    <property type="match status" value="1"/>
</dbReference>
<proteinExistence type="predicted"/>
<evidence type="ECO:0000313" key="5">
    <source>
        <dbReference type="EMBL" id="TNC51068.1"/>
    </source>
</evidence>
<feature type="chain" id="PRO_5038242857" evidence="1">
    <location>
        <begin position="22"/>
        <end position="431"/>
    </location>
</feature>
<feature type="signal peptide" evidence="1">
    <location>
        <begin position="1"/>
        <end position="21"/>
    </location>
</feature>
<evidence type="ECO:0000259" key="2">
    <source>
        <dbReference type="Pfam" id="PF07075"/>
    </source>
</evidence>
<dbReference type="InterPro" id="IPR008302">
    <property type="entry name" value="NamZ"/>
</dbReference>
<reference evidence="5 6" key="1">
    <citation type="submission" date="2019-05" db="EMBL/GenBank/DDBJ databases">
        <title>Mumia sp. nov., isolated from the intestinal contents of plateau pika (Ochotona curzoniae) in the Qinghai-Tibet plateau of China.</title>
        <authorList>
            <person name="Tian Z."/>
        </authorList>
    </citation>
    <scope>NUCLEOTIDE SEQUENCE [LARGE SCALE GENOMIC DNA]</scope>
    <source>
        <strain evidence="6">527</strain>
        <strain evidence="5">Z527</strain>
    </source>
</reference>
<feature type="domain" description="Peptidoglycan beta-N-acetylmuramidase NamZ N-terminal" evidence="2">
    <location>
        <begin position="58"/>
        <end position="265"/>
    </location>
</feature>
<dbReference type="InterPro" id="IPR048503">
    <property type="entry name" value="NamZ_C"/>
</dbReference>